<sequence>MKNLKPVTSLSFLGALVNVSLAALTNLTLTGPANLPADASPPLNPSLASFSIETAFFVSYTGNISSPNPLTRSLLENLKNRTGVPAEVRIGGITADSTYWDGSLDTALFNFIDNQGALQNTTIGPQFWDAVRELLPEGTKITVNLDLQDLNFTGALEVATSAVEGLAPDQLVAFEIGNEPDHYLSFTPKSYTEIWRPWSVNISQALNITEPMFQLGATAEDPLWPYNTPAANAQLDCVSALAAGANDENTVRYCSEHTYQYSVCDPARTRVATLTNLVNHTRVAQYLDLWQPRINSVREQLGDDAFVIGEYNSVSCSGRNNVSNTFGQALWLLDTTFYAASINVSRLYIHQGGPLALQSATQLNHGGFSFYDLWWPVDNLNGPTQVFPSYSAYLFVTETLGISRNLRISNIFPGRQSNGSSITTALGDDSSGQLVVYGFWDESLPSGTDFPSKMALLNLQAYNATDATGERPSVTFDISNFLPSSDTVVTVRRLQAPGADIKAANATTWAGQTFAEGVASGEFVEEKVSNGLVEVEASGAALVILEL</sequence>
<evidence type="ECO:0000256" key="1">
    <source>
        <dbReference type="SAM" id="SignalP"/>
    </source>
</evidence>
<dbReference type="InterPro" id="IPR031728">
    <property type="entry name" value="GlcAase_C"/>
</dbReference>
<keyword evidence="4" id="KW-1185">Reference proteome</keyword>
<gene>
    <name evidence="3" type="ORF">VKT23_011381</name>
</gene>
<dbReference type="PANTHER" id="PTHR36183">
    <property type="entry name" value="BETA-GLUCURONIDASE"/>
    <property type="match status" value="1"/>
</dbReference>
<dbReference type="EMBL" id="JBANRG010000024">
    <property type="protein sequence ID" value="KAK7454628.1"/>
    <property type="molecule type" value="Genomic_DNA"/>
</dbReference>
<evidence type="ECO:0000259" key="2">
    <source>
        <dbReference type="Pfam" id="PF16862"/>
    </source>
</evidence>
<feature type="domain" description="Beta-glucuronidase C-terminal" evidence="2">
    <location>
        <begin position="449"/>
        <end position="542"/>
    </location>
</feature>
<feature type="chain" id="PRO_5045553731" description="Beta-glucuronidase C-terminal domain-containing protein" evidence="1">
    <location>
        <begin position="23"/>
        <end position="547"/>
    </location>
</feature>
<dbReference type="InterPro" id="IPR017853">
    <property type="entry name" value="GH"/>
</dbReference>
<reference evidence="3 4" key="1">
    <citation type="submission" date="2024-01" db="EMBL/GenBank/DDBJ databases">
        <title>A draft genome for the cacao thread blight pathogen Marasmiellus scandens.</title>
        <authorList>
            <person name="Baruah I.K."/>
            <person name="Leung J."/>
            <person name="Bukari Y."/>
            <person name="Amoako-Attah I."/>
            <person name="Meinhardt L.W."/>
            <person name="Bailey B.A."/>
            <person name="Cohen S.P."/>
        </authorList>
    </citation>
    <scope>NUCLEOTIDE SEQUENCE [LARGE SCALE GENOMIC DNA]</scope>
    <source>
        <strain evidence="3 4">GH-19</strain>
    </source>
</reference>
<dbReference type="Pfam" id="PF16862">
    <property type="entry name" value="Glyco_hydro_79C"/>
    <property type="match status" value="1"/>
</dbReference>
<dbReference type="PANTHER" id="PTHR36183:SF2">
    <property type="entry name" value="BETA-GLUCURONIDASE C-TERMINAL DOMAIN-CONTAINING PROTEIN"/>
    <property type="match status" value="1"/>
</dbReference>
<dbReference type="InterPro" id="IPR052974">
    <property type="entry name" value="GH79_Enzymes"/>
</dbReference>
<proteinExistence type="predicted"/>
<evidence type="ECO:0000313" key="3">
    <source>
        <dbReference type="EMBL" id="KAK7454628.1"/>
    </source>
</evidence>
<dbReference type="Proteomes" id="UP001498398">
    <property type="component" value="Unassembled WGS sequence"/>
</dbReference>
<protein>
    <recommendedName>
        <fullName evidence="2">Beta-glucuronidase C-terminal domain-containing protein</fullName>
    </recommendedName>
</protein>
<evidence type="ECO:0000313" key="4">
    <source>
        <dbReference type="Proteomes" id="UP001498398"/>
    </source>
</evidence>
<comment type="caution">
    <text evidence="3">The sequence shown here is derived from an EMBL/GenBank/DDBJ whole genome shotgun (WGS) entry which is preliminary data.</text>
</comment>
<dbReference type="SUPFAM" id="SSF51445">
    <property type="entry name" value="(Trans)glycosidases"/>
    <property type="match status" value="1"/>
</dbReference>
<dbReference type="Gene3D" id="3.20.20.80">
    <property type="entry name" value="Glycosidases"/>
    <property type="match status" value="1"/>
</dbReference>
<keyword evidence="1" id="KW-0732">Signal</keyword>
<feature type="signal peptide" evidence="1">
    <location>
        <begin position="1"/>
        <end position="22"/>
    </location>
</feature>
<accession>A0ABR1JA81</accession>
<name>A0ABR1JA81_9AGAR</name>
<organism evidence="3 4">
    <name type="scientific">Marasmiellus scandens</name>
    <dbReference type="NCBI Taxonomy" id="2682957"/>
    <lineage>
        <taxon>Eukaryota</taxon>
        <taxon>Fungi</taxon>
        <taxon>Dikarya</taxon>
        <taxon>Basidiomycota</taxon>
        <taxon>Agaricomycotina</taxon>
        <taxon>Agaricomycetes</taxon>
        <taxon>Agaricomycetidae</taxon>
        <taxon>Agaricales</taxon>
        <taxon>Marasmiineae</taxon>
        <taxon>Omphalotaceae</taxon>
        <taxon>Marasmiellus</taxon>
    </lineage>
</organism>